<sequence length="117" mass="13347">MKQVSLKLKNYASNVNIINNGNFHSQILNTMIFTLGMLALFYVFLLGNTVFNIIERKSLEKYSLTLSGEVRNLELEYFSISQKVDLNLAYSLGFKEIKTKFATRKTLGSINIAKNEI</sequence>
<reference evidence="2 3" key="1">
    <citation type="journal article" date="2015" name="Nature">
        <title>rRNA introns, odd ribosomes, and small enigmatic genomes across a large radiation of phyla.</title>
        <authorList>
            <person name="Brown C.T."/>
            <person name="Hug L.A."/>
            <person name="Thomas B.C."/>
            <person name="Sharon I."/>
            <person name="Castelle C.J."/>
            <person name="Singh A."/>
            <person name="Wilkins M.J."/>
            <person name="Williams K.H."/>
            <person name="Banfield J.F."/>
        </authorList>
    </citation>
    <scope>NUCLEOTIDE SEQUENCE [LARGE SCALE GENOMIC DNA]</scope>
</reference>
<feature type="transmembrane region" description="Helical" evidence="1">
    <location>
        <begin position="31"/>
        <end position="54"/>
    </location>
</feature>
<gene>
    <name evidence="2" type="ORF">UR88_C0006G0012</name>
</gene>
<dbReference type="AlphaFoldDB" id="A0A0G0CXM8"/>
<evidence type="ECO:0000256" key="1">
    <source>
        <dbReference type="SAM" id="Phobius"/>
    </source>
</evidence>
<keyword evidence="1" id="KW-0472">Membrane</keyword>
<comment type="caution">
    <text evidence="2">The sequence shown here is derived from an EMBL/GenBank/DDBJ whole genome shotgun (WGS) entry which is preliminary data.</text>
</comment>
<keyword evidence="1" id="KW-1133">Transmembrane helix</keyword>
<evidence type="ECO:0000313" key="3">
    <source>
        <dbReference type="Proteomes" id="UP000186383"/>
    </source>
</evidence>
<evidence type="ECO:0000313" key="2">
    <source>
        <dbReference type="EMBL" id="KKP85828.1"/>
    </source>
</evidence>
<proteinExistence type="predicted"/>
<protein>
    <recommendedName>
        <fullName evidence="4">Cell division protein FtsL</fullName>
    </recommendedName>
</protein>
<name>A0A0G0CXM8_9BACT</name>
<dbReference type="Proteomes" id="UP000186383">
    <property type="component" value="Unassembled WGS sequence"/>
</dbReference>
<organism evidence="2 3">
    <name type="scientific">Candidatus Nomurabacteria bacterium GW2011_GWA1_35_8</name>
    <dbReference type="NCBI Taxonomy" id="1618727"/>
    <lineage>
        <taxon>Bacteria</taxon>
        <taxon>Candidatus Nomuraibacteriota</taxon>
    </lineage>
</organism>
<accession>A0A0G0CXM8</accession>
<evidence type="ECO:0008006" key="4">
    <source>
        <dbReference type="Google" id="ProtNLM"/>
    </source>
</evidence>
<dbReference type="EMBL" id="LBQW01000006">
    <property type="protein sequence ID" value="KKP85828.1"/>
    <property type="molecule type" value="Genomic_DNA"/>
</dbReference>
<keyword evidence="1" id="KW-0812">Transmembrane</keyword>